<evidence type="ECO:0000256" key="2">
    <source>
        <dbReference type="ARBA" id="ARBA00005028"/>
    </source>
</evidence>
<evidence type="ECO:0000256" key="8">
    <source>
        <dbReference type="PIRNR" id="PIRNR005096"/>
    </source>
</evidence>
<dbReference type="InterPro" id="IPR018052">
    <property type="entry name" value="Ald1_epimerase_CS"/>
</dbReference>
<comment type="pathway">
    <text evidence="2 8">Carbohydrate metabolism; hexose metabolism.</text>
</comment>
<keyword evidence="7 8" id="KW-0119">Carbohydrate metabolism</keyword>
<proteinExistence type="inferred from homology"/>
<feature type="binding site" evidence="10">
    <location>
        <position position="252"/>
    </location>
    <ligand>
        <name>beta-D-galactose</name>
        <dbReference type="ChEBI" id="CHEBI:27667"/>
    </ligand>
</feature>
<feature type="active site" description="Proton acceptor" evidence="9">
    <location>
        <position position="313"/>
    </location>
</feature>
<evidence type="ECO:0000256" key="6">
    <source>
        <dbReference type="ARBA" id="ARBA00023235"/>
    </source>
</evidence>
<feature type="active site" description="Proton donor" evidence="9">
    <location>
        <position position="179"/>
    </location>
</feature>
<evidence type="ECO:0000256" key="9">
    <source>
        <dbReference type="PIRSR" id="PIRSR005096-1"/>
    </source>
</evidence>
<dbReference type="CDD" id="cd09019">
    <property type="entry name" value="galactose_mutarotase_like"/>
    <property type="match status" value="1"/>
</dbReference>
<dbReference type="UniPathway" id="UPA00242"/>
<feature type="binding site" evidence="11">
    <location>
        <begin position="179"/>
        <end position="181"/>
    </location>
    <ligand>
        <name>beta-D-galactose</name>
        <dbReference type="ChEBI" id="CHEBI:27667"/>
    </ligand>
</feature>
<keyword evidence="6 8" id="KW-0413">Isomerase</keyword>
<organism evidence="12 13">
    <name type="scientific">Priestia veravalensis</name>
    <dbReference type="NCBI Taxonomy" id="1414648"/>
    <lineage>
        <taxon>Bacteria</taxon>
        <taxon>Bacillati</taxon>
        <taxon>Bacillota</taxon>
        <taxon>Bacilli</taxon>
        <taxon>Bacillales</taxon>
        <taxon>Bacillaceae</taxon>
        <taxon>Priestia</taxon>
    </lineage>
</organism>
<evidence type="ECO:0000256" key="4">
    <source>
        <dbReference type="ARBA" id="ARBA00013185"/>
    </source>
</evidence>
<keyword evidence="13" id="KW-1185">Reference proteome</keyword>
<comment type="catalytic activity">
    <reaction evidence="1 8">
        <text>alpha-D-glucose = beta-D-glucose</text>
        <dbReference type="Rhea" id="RHEA:10264"/>
        <dbReference type="ChEBI" id="CHEBI:15903"/>
        <dbReference type="ChEBI" id="CHEBI:17925"/>
        <dbReference type="EC" id="5.1.3.3"/>
    </reaction>
</comment>
<dbReference type="GO" id="GO:0005737">
    <property type="term" value="C:cytoplasm"/>
    <property type="evidence" value="ECO:0007669"/>
    <property type="project" value="TreeGrafter"/>
</dbReference>
<dbReference type="NCBIfam" id="NF008277">
    <property type="entry name" value="PRK11055.1"/>
    <property type="match status" value="1"/>
</dbReference>
<dbReference type="InterPro" id="IPR014718">
    <property type="entry name" value="GH-type_carb-bd"/>
</dbReference>
<dbReference type="EC" id="5.1.3.3" evidence="4 8"/>
<dbReference type="InterPro" id="IPR008183">
    <property type="entry name" value="Aldose_1/G6P_1-epimerase"/>
</dbReference>
<evidence type="ECO:0000256" key="1">
    <source>
        <dbReference type="ARBA" id="ARBA00001614"/>
    </source>
</evidence>
<accession>A0A0V8JGZ0</accession>
<dbReference type="AlphaFoldDB" id="A0A0V8JGZ0"/>
<reference evidence="12 13" key="1">
    <citation type="submission" date="2015-11" db="EMBL/GenBank/DDBJ databases">
        <title>Bacillus caseinolyticus sp nov.</title>
        <authorList>
            <person name="Dastager S.G."/>
            <person name="Mawlankar R."/>
        </authorList>
    </citation>
    <scope>NUCLEOTIDE SEQUENCE [LARGE SCALE GENOMIC DNA]</scope>
    <source>
        <strain evidence="12 13">SGD-V-76</strain>
    </source>
</reference>
<dbReference type="GO" id="GO:0006006">
    <property type="term" value="P:glucose metabolic process"/>
    <property type="evidence" value="ECO:0007669"/>
    <property type="project" value="TreeGrafter"/>
</dbReference>
<dbReference type="SUPFAM" id="SSF74650">
    <property type="entry name" value="Galactose mutarotase-like"/>
    <property type="match status" value="1"/>
</dbReference>
<comment type="caution">
    <text evidence="12">The sequence shown here is derived from an EMBL/GenBank/DDBJ whole genome shotgun (WGS) entry which is preliminary data.</text>
</comment>
<dbReference type="RefSeq" id="WP_062687337.1">
    <property type="nucleotide sequence ID" value="NZ_KQ758708.1"/>
</dbReference>
<dbReference type="Pfam" id="PF01263">
    <property type="entry name" value="Aldose_epim"/>
    <property type="match status" value="1"/>
</dbReference>
<dbReference type="InterPro" id="IPR047215">
    <property type="entry name" value="Galactose_mutarotase-like"/>
</dbReference>
<sequence length="350" mass="39146">MNITQRLFGELHGQEVMAYTMTNDNNMSVTCISLGGIITKIQVPDQAGKVENVVLGYDSVEGYLHNTAYFGAVVGRVAGRIHPAKVEIANKTYELSKNEGEKHLHGGDKAFSHVIWNAEVKENQDEVSVKFTYDSPDGENGYPGNLKVSVMYTLTNENELKLSYQGISDQDTLLNMTNHTYFNLSGNVKRDVLEHELTMKSDAFLELNDIMLPTGEKVNVTDTAFDLRKGKKVRAGVESQHPQNVKVGNGYDHPFLLSENQNEEITVVDYDSGRKLIVETDQPCVVLYTANMLENTGMIRDVKSHEYLGLCLETQNLPNAIHHAEFPSIVLEKNKVYSANTMYRFATVES</sequence>
<dbReference type="Proteomes" id="UP000053681">
    <property type="component" value="Unassembled WGS sequence"/>
</dbReference>
<dbReference type="EMBL" id="LNQP01000094">
    <property type="protein sequence ID" value="KSU86318.1"/>
    <property type="molecule type" value="Genomic_DNA"/>
</dbReference>
<dbReference type="PANTHER" id="PTHR10091:SF0">
    <property type="entry name" value="GALACTOSE MUTAROTASE"/>
    <property type="match status" value="1"/>
</dbReference>
<protein>
    <recommendedName>
        <fullName evidence="5 8">Aldose 1-epimerase</fullName>
        <ecNumber evidence="4 8">5.1.3.3</ecNumber>
    </recommendedName>
</protein>
<name>A0A0V8JGZ0_9BACI</name>
<evidence type="ECO:0000256" key="7">
    <source>
        <dbReference type="ARBA" id="ARBA00023277"/>
    </source>
</evidence>
<evidence type="ECO:0000256" key="5">
    <source>
        <dbReference type="ARBA" id="ARBA00014165"/>
    </source>
</evidence>
<evidence type="ECO:0000256" key="10">
    <source>
        <dbReference type="PIRSR" id="PIRSR005096-2"/>
    </source>
</evidence>
<dbReference type="Gene3D" id="2.70.98.10">
    <property type="match status" value="1"/>
</dbReference>
<evidence type="ECO:0000256" key="3">
    <source>
        <dbReference type="ARBA" id="ARBA00006206"/>
    </source>
</evidence>
<dbReference type="PROSITE" id="PS00545">
    <property type="entry name" value="ALDOSE_1_EPIMERASE"/>
    <property type="match status" value="1"/>
</dbReference>
<comment type="similarity">
    <text evidence="3 8">Belongs to the aldose epimerase family.</text>
</comment>
<evidence type="ECO:0000313" key="12">
    <source>
        <dbReference type="EMBL" id="KSU86318.1"/>
    </source>
</evidence>
<dbReference type="GO" id="GO:0030246">
    <property type="term" value="F:carbohydrate binding"/>
    <property type="evidence" value="ECO:0007669"/>
    <property type="project" value="InterPro"/>
</dbReference>
<dbReference type="GO" id="GO:0033499">
    <property type="term" value="P:galactose catabolic process via UDP-galactose, Leloir pathway"/>
    <property type="evidence" value="ECO:0007669"/>
    <property type="project" value="TreeGrafter"/>
</dbReference>
<evidence type="ECO:0000313" key="13">
    <source>
        <dbReference type="Proteomes" id="UP000053681"/>
    </source>
</evidence>
<dbReference type="PANTHER" id="PTHR10091">
    <property type="entry name" value="ALDOSE-1-EPIMERASE"/>
    <property type="match status" value="1"/>
</dbReference>
<dbReference type="InterPro" id="IPR015443">
    <property type="entry name" value="Aldose_1-epimerase"/>
</dbReference>
<dbReference type="GO" id="GO:0004034">
    <property type="term" value="F:aldose 1-epimerase activity"/>
    <property type="evidence" value="ECO:0007669"/>
    <property type="project" value="UniProtKB-EC"/>
</dbReference>
<dbReference type="PIRSF" id="PIRSF005096">
    <property type="entry name" value="GALM"/>
    <property type="match status" value="1"/>
</dbReference>
<gene>
    <name evidence="12" type="ORF">AS180_19305</name>
</gene>
<evidence type="ECO:0000256" key="11">
    <source>
        <dbReference type="PIRSR" id="PIRSR005096-3"/>
    </source>
</evidence>
<dbReference type="InterPro" id="IPR011013">
    <property type="entry name" value="Gal_mutarotase_sf_dom"/>
</dbReference>